<comment type="similarity">
    <text evidence="1">Belongs to the CdaR family.</text>
</comment>
<dbReference type="OrthoDB" id="9792148at2"/>
<dbReference type="Pfam" id="PF17853">
    <property type="entry name" value="GGDEF_2"/>
    <property type="match status" value="1"/>
</dbReference>
<dbReference type="Pfam" id="PF05651">
    <property type="entry name" value="Diacid_rec"/>
    <property type="match status" value="1"/>
</dbReference>
<dbReference type="EMBL" id="RHLQ01000039">
    <property type="protein sequence ID" value="RNC97761.1"/>
    <property type="molecule type" value="Genomic_DNA"/>
</dbReference>
<feature type="domain" description="PucR C-terminal helix-turn-helix" evidence="3">
    <location>
        <begin position="297"/>
        <end position="353"/>
    </location>
</feature>
<dbReference type="PANTHER" id="PTHR33744">
    <property type="entry name" value="CARBOHYDRATE DIACID REGULATOR"/>
    <property type="match status" value="1"/>
</dbReference>
<dbReference type="Gene3D" id="1.10.10.2840">
    <property type="entry name" value="PucR C-terminal helix-turn-helix domain"/>
    <property type="match status" value="1"/>
</dbReference>
<evidence type="ECO:0000259" key="2">
    <source>
        <dbReference type="Pfam" id="PF05651"/>
    </source>
</evidence>
<dbReference type="InterPro" id="IPR041522">
    <property type="entry name" value="CdaR_GGDEF"/>
</dbReference>
<evidence type="ECO:0000259" key="3">
    <source>
        <dbReference type="Pfam" id="PF13556"/>
    </source>
</evidence>
<dbReference type="InterPro" id="IPR051448">
    <property type="entry name" value="CdaR-like_regulators"/>
</dbReference>
<dbReference type="RefSeq" id="WP_122972895.1">
    <property type="nucleotide sequence ID" value="NZ_RHLQ01000039.1"/>
</dbReference>
<gene>
    <name evidence="5" type="ORF">EC501_13840</name>
</gene>
<dbReference type="Pfam" id="PF13556">
    <property type="entry name" value="HTH_30"/>
    <property type="match status" value="1"/>
</dbReference>
<evidence type="ECO:0000259" key="4">
    <source>
        <dbReference type="Pfam" id="PF17853"/>
    </source>
</evidence>
<feature type="domain" description="Putative sugar diacid recognition" evidence="2">
    <location>
        <begin position="3"/>
        <end position="131"/>
    </location>
</feature>
<evidence type="ECO:0000256" key="1">
    <source>
        <dbReference type="ARBA" id="ARBA00006754"/>
    </source>
</evidence>
<protein>
    <submittedName>
        <fullName evidence="5">Transcriptional regulator</fullName>
    </submittedName>
</protein>
<feature type="domain" description="CdaR GGDEF-like" evidence="4">
    <location>
        <begin position="144"/>
        <end position="255"/>
    </location>
</feature>
<dbReference type="InterPro" id="IPR025736">
    <property type="entry name" value="PucR_C-HTH_dom"/>
</dbReference>
<dbReference type="InterPro" id="IPR042070">
    <property type="entry name" value="PucR_C-HTH_sf"/>
</dbReference>
<keyword evidence="6" id="KW-1185">Reference proteome</keyword>
<dbReference type="AlphaFoldDB" id="A0A3M8H5S3"/>
<name>A0A3M8H5S3_9BACI</name>
<reference evidence="5 6" key="1">
    <citation type="journal article" date="2014" name="Int. J. Syst. Evol. Microbiol.">
        <title>Lysinibacillus halotolerans sp. nov., isolated from saline-alkaline soil.</title>
        <authorList>
            <person name="Kong D."/>
            <person name="Wang Y."/>
            <person name="Zhao B."/>
            <person name="Li Y."/>
            <person name="Song J."/>
            <person name="Zhai Y."/>
            <person name="Zhang C."/>
            <person name="Wang H."/>
            <person name="Chen X."/>
            <person name="Zhao B."/>
            <person name="Ruan Z."/>
        </authorList>
    </citation>
    <scope>NUCLEOTIDE SEQUENCE [LARGE SCALE GENOMIC DNA]</scope>
    <source>
        <strain evidence="5 6">MCCC 1A12703</strain>
    </source>
</reference>
<dbReference type="PANTHER" id="PTHR33744:SF15">
    <property type="entry name" value="CARBOHYDRATE DIACID REGULATOR"/>
    <property type="match status" value="1"/>
</dbReference>
<proteinExistence type="inferred from homology"/>
<organism evidence="5 6">
    <name type="scientific">Lysinibacillus halotolerans</name>
    <dbReference type="NCBI Taxonomy" id="1368476"/>
    <lineage>
        <taxon>Bacteria</taxon>
        <taxon>Bacillati</taxon>
        <taxon>Bacillota</taxon>
        <taxon>Bacilli</taxon>
        <taxon>Bacillales</taxon>
        <taxon>Bacillaceae</taxon>
        <taxon>Lysinibacillus</taxon>
    </lineage>
</organism>
<dbReference type="InterPro" id="IPR008599">
    <property type="entry name" value="Diacid_rec"/>
</dbReference>
<evidence type="ECO:0000313" key="5">
    <source>
        <dbReference type="EMBL" id="RNC97761.1"/>
    </source>
</evidence>
<accession>A0A3M8H5S3</accession>
<dbReference type="Proteomes" id="UP000279909">
    <property type="component" value="Unassembled WGS sequence"/>
</dbReference>
<sequence>MLTFKLAEEIVYQTMKRLHYNINIISTDGVILASGDKKRVDLIHEGAKVVAKTAQPLMIDESNIHSYPNTKPGINMPITYQGEIVGVVGITGDPNQLKEIAELVQLTTEIMTHQALTESKSEWQRKNEDFVFKSLVDGMPIENSLKNHIQKLSFDLKPPFQILLLSVDEEENSNRLSFYLEDLFFKLPAFYGHLQLNEYYILLSGMQEDQADNLINQLGQKKHKLPSIQIGVGSIVQNLTQLPLAFHSAKTALQYAKKSGLVTFFEDIELYSLFKDSEGEEVLHFVNRVLSKLSYKLLTTLQTFFESNLQLNQCAQKLEIHRHTLTYRLHKIKQLTGYDPQFFEDAVVLKMAISLRN</sequence>
<evidence type="ECO:0000313" key="6">
    <source>
        <dbReference type="Proteomes" id="UP000279909"/>
    </source>
</evidence>
<comment type="caution">
    <text evidence="5">The sequence shown here is derived from an EMBL/GenBank/DDBJ whole genome shotgun (WGS) entry which is preliminary data.</text>
</comment>